<dbReference type="EMBL" id="CP047593">
    <property type="protein sequence ID" value="QHI70238.1"/>
    <property type="molecule type" value="Genomic_DNA"/>
</dbReference>
<dbReference type="Gene3D" id="3.40.50.300">
    <property type="entry name" value="P-loop containing nucleotide triphosphate hydrolases"/>
    <property type="match status" value="1"/>
</dbReference>
<evidence type="ECO:0000313" key="3">
    <source>
        <dbReference type="Proteomes" id="UP000464954"/>
    </source>
</evidence>
<name>A0A6P1MDT8_9BACT</name>
<evidence type="ECO:0000313" key="2">
    <source>
        <dbReference type="EMBL" id="QHI70238.1"/>
    </source>
</evidence>
<dbReference type="Pfam" id="PF13401">
    <property type="entry name" value="AAA_22"/>
    <property type="match status" value="1"/>
</dbReference>
<proteinExistence type="predicted"/>
<dbReference type="RefSeq" id="WP_160629416.1">
    <property type="nucleotide sequence ID" value="NZ_CP047593.1"/>
</dbReference>
<protein>
    <submittedName>
        <fullName evidence="2">AAA family ATPase</fullName>
    </submittedName>
</protein>
<dbReference type="AlphaFoldDB" id="A0A6P1MDT8"/>
<sequence length="266" mass="30281">MRQPPFESNCDAQFFYESEAHGEALARLLYLVSDRGMGMGAMTGEIGSGKTMVLNVLGSRLRKDLYTTIKLHTAHLPFEHILAEINQQLRGSGDAPGNNDKYYQLKEFEGMLHNKVGAIGKHLILVLDESQFLSKECLDELKCLTNYNQQESLLTIILSGQPELKEKLSSLPQIYQRLGMFCYLKNLRYEEVAPYLQHRLKTAGAEKLDIFEEDSIDPLFSFSGGCPRQINRVCKLAVDRACLMKKDRIDAEMIRMIVRDIEKHFG</sequence>
<organism evidence="2 3">
    <name type="scientific">Tichowtungia aerotolerans</name>
    <dbReference type="NCBI Taxonomy" id="2697043"/>
    <lineage>
        <taxon>Bacteria</taxon>
        <taxon>Pseudomonadati</taxon>
        <taxon>Kiritimatiellota</taxon>
        <taxon>Tichowtungiia</taxon>
        <taxon>Tichowtungiales</taxon>
        <taxon>Tichowtungiaceae</taxon>
        <taxon>Tichowtungia</taxon>
    </lineage>
</organism>
<dbReference type="GO" id="GO:0016887">
    <property type="term" value="F:ATP hydrolysis activity"/>
    <property type="evidence" value="ECO:0007669"/>
    <property type="project" value="InterPro"/>
</dbReference>
<dbReference type="PANTHER" id="PTHR35894:SF1">
    <property type="entry name" value="PHOSPHORIBULOKINASE _ URIDINE KINASE FAMILY"/>
    <property type="match status" value="1"/>
</dbReference>
<dbReference type="PANTHER" id="PTHR35894">
    <property type="entry name" value="GENERAL SECRETION PATHWAY PROTEIN A-RELATED"/>
    <property type="match status" value="1"/>
</dbReference>
<feature type="domain" description="ORC1/DEAH AAA+ ATPase" evidence="1">
    <location>
        <begin position="36"/>
        <end position="168"/>
    </location>
</feature>
<dbReference type="KEGG" id="taer:GT409_12565"/>
<reference evidence="2 3" key="1">
    <citation type="submission" date="2020-01" db="EMBL/GenBank/DDBJ databases">
        <title>Ponticoccus aerotolerans gen. nov., sp. nov., an anaerobic bacterium and proposal of Ponticoccusceae fam. nov., Ponticoccusles ord. nov. and Ponticoccuse classis nov. in the phylum Kiritimatiellaeota.</title>
        <authorList>
            <person name="Zhou L.Y."/>
            <person name="Du Z.J."/>
        </authorList>
    </citation>
    <scope>NUCLEOTIDE SEQUENCE [LARGE SCALE GENOMIC DNA]</scope>
    <source>
        <strain evidence="2 3">S-5007</strain>
    </source>
</reference>
<evidence type="ECO:0000259" key="1">
    <source>
        <dbReference type="Pfam" id="PF13401"/>
    </source>
</evidence>
<accession>A0A6P1MDT8</accession>
<keyword evidence="3" id="KW-1185">Reference proteome</keyword>
<gene>
    <name evidence="2" type="ORF">GT409_12565</name>
</gene>
<dbReference type="SUPFAM" id="SSF52540">
    <property type="entry name" value="P-loop containing nucleoside triphosphate hydrolases"/>
    <property type="match status" value="1"/>
</dbReference>
<dbReference type="InterPro" id="IPR049945">
    <property type="entry name" value="AAA_22"/>
</dbReference>
<dbReference type="InterPro" id="IPR027417">
    <property type="entry name" value="P-loop_NTPase"/>
</dbReference>
<dbReference type="Proteomes" id="UP000464954">
    <property type="component" value="Chromosome"/>
</dbReference>
<dbReference type="InterPro" id="IPR052026">
    <property type="entry name" value="ExeA_AAA_ATPase_DNA-bind"/>
</dbReference>